<name>A0A078RY79_BACUN</name>
<evidence type="ECO:0000256" key="3">
    <source>
        <dbReference type="ARBA" id="ARBA00022801"/>
    </source>
</evidence>
<evidence type="ECO:0000256" key="5">
    <source>
        <dbReference type="ARBA" id="ARBA00023295"/>
    </source>
</evidence>
<dbReference type="InterPro" id="IPR019563">
    <property type="entry name" value="GH97_catalytic"/>
</dbReference>
<dbReference type="PATRIC" id="fig|1339349.3.peg.2237"/>
<dbReference type="GO" id="GO:0016798">
    <property type="term" value="F:hydrolase activity, acting on glycosyl bonds"/>
    <property type="evidence" value="ECO:0007669"/>
    <property type="project" value="UniProtKB-KW"/>
</dbReference>
<dbReference type="InterPro" id="IPR017853">
    <property type="entry name" value="GH"/>
</dbReference>
<proteinExistence type="predicted"/>
<keyword evidence="4" id="KW-0106">Calcium</keyword>
<dbReference type="AlphaFoldDB" id="A0A078RY79"/>
<organism evidence="9 10">
    <name type="scientific">Bacteroides uniformis str. 3978 T3 ii</name>
    <dbReference type="NCBI Taxonomy" id="1339349"/>
    <lineage>
        <taxon>Bacteria</taxon>
        <taxon>Pseudomonadati</taxon>
        <taxon>Bacteroidota</taxon>
        <taxon>Bacteroidia</taxon>
        <taxon>Bacteroidales</taxon>
        <taxon>Bacteroidaceae</taxon>
        <taxon>Bacteroides</taxon>
    </lineage>
</organism>
<dbReference type="Gene3D" id="3.20.20.70">
    <property type="entry name" value="Aldolase class I"/>
    <property type="match status" value="1"/>
</dbReference>
<dbReference type="InterPro" id="IPR029483">
    <property type="entry name" value="GH97_C"/>
</dbReference>
<evidence type="ECO:0000313" key="9">
    <source>
        <dbReference type="EMBL" id="KDS50134.1"/>
    </source>
</evidence>
<dbReference type="InterPro" id="IPR029486">
    <property type="entry name" value="GH97_N"/>
</dbReference>
<evidence type="ECO:0000256" key="1">
    <source>
        <dbReference type="ARBA" id="ARBA00001913"/>
    </source>
</evidence>
<dbReference type="Pfam" id="PF14509">
    <property type="entry name" value="GH97_C"/>
    <property type="match status" value="1"/>
</dbReference>
<dbReference type="InterPro" id="IPR013780">
    <property type="entry name" value="Glyco_hydro_b"/>
</dbReference>
<keyword evidence="5" id="KW-0326">Glycosidase</keyword>
<dbReference type="PANTHER" id="PTHR35803:SF2">
    <property type="entry name" value="RETAINING ALPHA-GALACTOSIDASE"/>
    <property type="match status" value="1"/>
</dbReference>
<sequence>MRTLFLLTTLLFIIPNMFGQKEYRLNSPDGKLEVTLYIGDRITYELTEEGHTLVAPSPLSVHLDNGTVWGNGSHLKRVSHRQANEEIPSPFYKRSEVKDVYNEMTLSFREHFNLIFRMYNEGMAYRFAATGNRPFKVTNEEAAFNFNKDYKSIVPYVKDGDKQPIEAQFSNSFENTYTHIELSGLNPQRLMFTPVVIEQENGRKLCIAESDVESYPGMFLINRNGGTALTSAFAAVPKTKKQGGHNQLQILVTERENYIASCQPKAKLPWRIIVVARNDKELADNDMVYKLAAPSRMKDISWIRPGKVAWEWWNHWGIKGVDFEAGINNETYMHYIDFASRHGIEYVILDEGWAVNLKADLFQIVPEIDLKKLTAYARQKNVGLILWAGYHAFARDMEHVCKHYSEMGIKGFKIDFMDRDDQEMVDFHYRAAEIAAKYKLMVDFHGTYKPTGLNRTYPNVINYEAVHGLEQMKWSDIHTDQVTYDVTMPFIRMLAGPVDYTQGAMHNANKRCYHSSMDTPMSQGTRCRQLAEYVVFESPLNMLCDSPTNYDREEECTEFIATIPTVWEQTIAMNGEIGKYITMARRKGDVWYVGSLTNWDARTLTLDLSFLGAGRWKAEMFHDGVNANRLASDYQKTVTDIPASRKLTVKMAQGGGCALKIYKE</sequence>
<feature type="domain" description="Glycosyl-hydrolase 97 catalytic" evidence="6">
    <location>
        <begin position="312"/>
        <end position="466"/>
    </location>
</feature>
<protein>
    <submittedName>
        <fullName evidence="9">Putative alpha-glucosidase</fullName>
    </submittedName>
</protein>
<dbReference type="Pfam" id="PF14508">
    <property type="entry name" value="GH97_N"/>
    <property type="match status" value="1"/>
</dbReference>
<dbReference type="EMBL" id="JNHN01000174">
    <property type="protein sequence ID" value="KDS50134.1"/>
    <property type="molecule type" value="Genomic_DNA"/>
</dbReference>
<dbReference type="SUPFAM" id="SSF51445">
    <property type="entry name" value="(Trans)glycosidases"/>
    <property type="match status" value="1"/>
</dbReference>
<dbReference type="Proteomes" id="UP000028013">
    <property type="component" value="Unassembled WGS sequence"/>
</dbReference>
<dbReference type="Gene3D" id="2.60.40.1180">
    <property type="entry name" value="Golgi alpha-mannosidase II"/>
    <property type="match status" value="1"/>
</dbReference>
<feature type="domain" description="Glycosyl-hydrolase 97 N-terminal" evidence="7">
    <location>
        <begin position="25"/>
        <end position="294"/>
    </location>
</feature>
<keyword evidence="3" id="KW-0378">Hydrolase</keyword>
<dbReference type="RefSeq" id="WP_035450099.1">
    <property type="nucleotide sequence ID" value="NZ_JNHN01000174.1"/>
</dbReference>
<dbReference type="Gene3D" id="2.70.98.10">
    <property type="match status" value="1"/>
</dbReference>
<evidence type="ECO:0000259" key="8">
    <source>
        <dbReference type="Pfam" id="PF14509"/>
    </source>
</evidence>
<comment type="cofactor">
    <cofactor evidence="1">
        <name>Ca(2+)</name>
        <dbReference type="ChEBI" id="CHEBI:29108"/>
    </cofactor>
</comment>
<evidence type="ECO:0000256" key="2">
    <source>
        <dbReference type="ARBA" id="ARBA00011245"/>
    </source>
</evidence>
<evidence type="ECO:0000259" key="7">
    <source>
        <dbReference type="Pfam" id="PF14508"/>
    </source>
</evidence>
<comment type="caution">
    <text evidence="9">The sequence shown here is derived from an EMBL/GenBank/DDBJ whole genome shotgun (WGS) entry which is preliminary data.</text>
</comment>
<dbReference type="PANTHER" id="PTHR35803">
    <property type="entry name" value="GLUCAN 1,4-ALPHA-GLUCOSIDASE SUSB-RELATED"/>
    <property type="match status" value="1"/>
</dbReference>
<comment type="subunit">
    <text evidence="2">Monomer.</text>
</comment>
<dbReference type="Pfam" id="PF10566">
    <property type="entry name" value="Glyco_hydro_97"/>
    <property type="match status" value="1"/>
</dbReference>
<gene>
    <name evidence="9" type="ORF">M094_1046</name>
</gene>
<evidence type="ECO:0000256" key="4">
    <source>
        <dbReference type="ARBA" id="ARBA00022837"/>
    </source>
</evidence>
<evidence type="ECO:0000313" key="10">
    <source>
        <dbReference type="Proteomes" id="UP000028013"/>
    </source>
</evidence>
<feature type="domain" description="Glycosyl-hydrolase 97 C-terminal oligomerisation" evidence="8">
    <location>
        <begin position="566"/>
        <end position="661"/>
    </location>
</feature>
<evidence type="ECO:0000259" key="6">
    <source>
        <dbReference type="Pfam" id="PF10566"/>
    </source>
</evidence>
<dbReference type="GO" id="GO:0030246">
    <property type="term" value="F:carbohydrate binding"/>
    <property type="evidence" value="ECO:0007669"/>
    <property type="project" value="InterPro"/>
</dbReference>
<dbReference type="InterPro" id="IPR052720">
    <property type="entry name" value="Glycosyl_hydrolase_97"/>
</dbReference>
<accession>A0A078RY79</accession>
<dbReference type="InterPro" id="IPR013785">
    <property type="entry name" value="Aldolase_TIM"/>
</dbReference>
<dbReference type="InterPro" id="IPR014718">
    <property type="entry name" value="GH-type_carb-bd"/>
</dbReference>
<reference evidence="9 10" key="1">
    <citation type="submission" date="2014-04" db="EMBL/GenBank/DDBJ databases">
        <authorList>
            <person name="Sears C."/>
            <person name="Carroll K."/>
            <person name="Sack B.R."/>
            <person name="Qadri F."/>
            <person name="Myers L.L."/>
            <person name="Chung G.-T."/>
            <person name="Escheverria P."/>
            <person name="Fraser C.M."/>
            <person name="Sadzewicz L."/>
            <person name="Shefchek K.A."/>
            <person name="Tallon L."/>
            <person name="Das S.P."/>
            <person name="Daugherty S."/>
            <person name="Mongodin E.F."/>
        </authorList>
    </citation>
    <scope>NUCLEOTIDE SEQUENCE [LARGE SCALE GENOMIC DNA]</scope>
    <source>
        <strain evidence="9 10">3978 T3 ii</strain>
    </source>
</reference>